<evidence type="ECO:0000313" key="12">
    <source>
        <dbReference type="Proteomes" id="UP000384354"/>
    </source>
</evidence>
<evidence type="ECO:0000256" key="3">
    <source>
        <dbReference type="ARBA" id="ARBA00022448"/>
    </source>
</evidence>
<evidence type="ECO:0000256" key="9">
    <source>
        <dbReference type="SAM" id="Phobius"/>
    </source>
</evidence>
<evidence type="ECO:0000259" key="10">
    <source>
        <dbReference type="PROSITE" id="PS50850"/>
    </source>
</evidence>
<dbReference type="PROSITE" id="PS50850">
    <property type="entry name" value="MFS"/>
    <property type="match status" value="1"/>
</dbReference>
<dbReference type="InterPro" id="IPR051084">
    <property type="entry name" value="H+-coupled_symporters"/>
</dbReference>
<dbReference type="SUPFAM" id="SSF103473">
    <property type="entry name" value="MFS general substrate transporter"/>
    <property type="match status" value="1"/>
</dbReference>
<comment type="subcellular location">
    <subcellularLocation>
        <location evidence="1">Cell membrane</location>
        <topology evidence="1">Multi-pass membrane protein</topology>
    </subcellularLocation>
</comment>
<evidence type="ECO:0000256" key="1">
    <source>
        <dbReference type="ARBA" id="ARBA00004651"/>
    </source>
</evidence>
<evidence type="ECO:0000256" key="8">
    <source>
        <dbReference type="ARBA" id="ARBA00023136"/>
    </source>
</evidence>
<dbReference type="InterPro" id="IPR005829">
    <property type="entry name" value="Sugar_transporter_CS"/>
</dbReference>
<evidence type="ECO:0000256" key="2">
    <source>
        <dbReference type="ARBA" id="ARBA00008240"/>
    </source>
</evidence>
<keyword evidence="8 9" id="KW-0472">Membrane</keyword>
<dbReference type="InterPro" id="IPR011701">
    <property type="entry name" value="MFS"/>
</dbReference>
<sequence>MSLSASQSVPAGTLLASTGITRRRAIFATVIGSGLEWFDFSGYAFFAAIIGKLFFPAGNDTTSLLLALATFGVGFIVRPFGGIVFGIYADRVGRKKALSLAMLVMAAGSAIIAFAPTFDSIGIAAPCLIVLARMLQGLSAGGEMGGATAFLTEHAPAGKRAYYSSWIQTSVGFAVVIGSLVGTLIVSTMSTESLTQWGWRIPFVVGMLVAPVGYYIRLKIDETPEFATETERAQTPLRDVVREYPRQVASSLLMVVLWTVCTYVILFYVPTYATRTLHMPQQQGFISGIVSGAVLMVMAPMFGALSDRIGKPRVLRVAAVAILVLTYPLFSYLNNTPTFATLLTFQVIFGVLIAAYTGPILALFTEMFPSRVRTTGLSLAYNGAVTIFGGFASFIITWLMQLTGDPKSAAYYIIFAAVVSLFGAALMKPYANRG</sequence>
<feature type="transmembrane region" description="Helical" evidence="9">
    <location>
        <begin position="97"/>
        <end position="115"/>
    </location>
</feature>
<dbReference type="PROSITE" id="PS00217">
    <property type="entry name" value="SUGAR_TRANSPORT_2"/>
    <property type="match status" value="1"/>
</dbReference>
<gene>
    <name evidence="11" type="ORF">PCE31106_00609</name>
</gene>
<dbReference type="GO" id="GO:0005886">
    <property type="term" value="C:plasma membrane"/>
    <property type="evidence" value="ECO:0007669"/>
    <property type="project" value="UniProtKB-SubCell"/>
</dbReference>
<dbReference type="Gene3D" id="1.20.1250.20">
    <property type="entry name" value="MFS general substrate transporter like domains"/>
    <property type="match status" value="2"/>
</dbReference>
<feature type="transmembrane region" description="Helical" evidence="9">
    <location>
        <begin position="252"/>
        <end position="273"/>
    </location>
</feature>
<feature type="transmembrane region" description="Helical" evidence="9">
    <location>
        <begin position="161"/>
        <end position="185"/>
    </location>
</feature>
<dbReference type="FunFam" id="1.20.1250.20:FF:000001">
    <property type="entry name" value="Dicarboxylate MFS transporter"/>
    <property type="match status" value="1"/>
</dbReference>
<reference evidence="11 12" key="1">
    <citation type="submission" date="2019-08" db="EMBL/GenBank/DDBJ databases">
        <authorList>
            <person name="Peeters C."/>
        </authorList>
    </citation>
    <scope>NUCLEOTIDE SEQUENCE [LARGE SCALE GENOMIC DNA]</scope>
    <source>
        <strain evidence="11 12">LMG 31106</strain>
    </source>
</reference>
<keyword evidence="7 9" id="KW-1133">Transmembrane helix</keyword>
<feature type="transmembrane region" description="Helical" evidence="9">
    <location>
        <begin position="409"/>
        <end position="427"/>
    </location>
</feature>
<feature type="transmembrane region" description="Helical" evidence="9">
    <location>
        <begin position="121"/>
        <end position="140"/>
    </location>
</feature>
<feature type="transmembrane region" description="Helical" evidence="9">
    <location>
        <begin position="339"/>
        <end position="364"/>
    </location>
</feature>
<dbReference type="RefSeq" id="WP_150562328.1">
    <property type="nucleotide sequence ID" value="NZ_CABPSL010000001.1"/>
</dbReference>
<accession>A0A5E4S7F6</accession>
<evidence type="ECO:0000256" key="5">
    <source>
        <dbReference type="ARBA" id="ARBA00022692"/>
    </source>
</evidence>
<organism evidence="11 12">
    <name type="scientific">Pandoraea cepalis</name>
    <dbReference type="NCBI Taxonomy" id="2508294"/>
    <lineage>
        <taxon>Bacteria</taxon>
        <taxon>Pseudomonadati</taxon>
        <taxon>Pseudomonadota</taxon>
        <taxon>Betaproteobacteria</taxon>
        <taxon>Burkholderiales</taxon>
        <taxon>Burkholderiaceae</taxon>
        <taxon>Pandoraea</taxon>
    </lineage>
</organism>
<feature type="transmembrane region" description="Helical" evidence="9">
    <location>
        <begin position="314"/>
        <end position="333"/>
    </location>
</feature>
<keyword evidence="3" id="KW-0813">Transport</keyword>
<dbReference type="Proteomes" id="UP000384354">
    <property type="component" value="Unassembled WGS sequence"/>
</dbReference>
<keyword evidence="5 9" id="KW-0812">Transmembrane</keyword>
<dbReference type="AlphaFoldDB" id="A0A5E4S7F6"/>
<feature type="transmembrane region" description="Helical" evidence="9">
    <location>
        <begin position="376"/>
        <end position="397"/>
    </location>
</feature>
<dbReference type="InterPro" id="IPR020846">
    <property type="entry name" value="MFS_dom"/>
</dbReference>
<feature type="transmembrane region" description="Helical" evidence="9">
    <location>
        <begin position="197"/>
        <end position="216"/>
    </location>
</feature>
<dbReference type="InterPro" id="IPR036259">
    <property type="entry name" value="MFS_trans_sf"/>
</dbReference>
<dbReference type="Pfam" id="PF07690">
    <property type="entry name" value="MFS_1"/>
    <property type="match status" value="1"/>
</dbReference>
<proteinExistence type="inferred from homology"/>
<dbReference type="GO" id="GO:0015293">
    <property type="term" value="F:symporter activity"/>
    <property type="evidence" value="ECO:0007669"/>
    <property type="project" value="UniProtKB-KW"/>
</dbReference>
<dbReference type="EMBL" id="CABPSL010000001">
    <property type="protein sequence ID" value="VVD71235.1"/>
    <property type="molecule type" value="Genomic_DNA"/>
</dbReference>
<keyword evidence="6" id="KW-0769">Symport</keyword>
<feature type="domain" description="Major facilitator superfamily (MFS) profile" evidence="10">
    <location>
        <begin position="25"/>
        <end position="432"/>
    </location>
</feature>
<keyword evidence="4" id="KW-1003">Cell membrane</keyword>
<dbReference type="OrthoDB" id="6766492at2"/>
<feature type="transmembrane region" description="Helical" evidence="9">
    <location>
        <begin position="25"/>
        <end position="51"/>
    </location>
</feature>
<evidence type="ECO:0000313" key="11">
    <source>
        <dbReference type="EMBL" id="VVD71235.1"/>
    </source>
</evidence>
<evidence type="ECO:0000256" key="7">
    <source>
        <dbReference type="ARBA" id="ARBA00022989"/>
    </source>
</evidence>
<evidence type="ECO:0000256" key="6">
    <source>
        <dbReference type="ARBA" id="ARBA00022847"/>
    </source>
</evidence>
<comment type="similarity">
    <text evidence="2">Belongs to the major facilitator superfamily. Metabolite:H+ Symporter (MHS) family (TC 2.A.1.6) family.</text>
</comment>
<protein>
    <submittedName>
        <fullName evidence="11">MFS transporter</fullName>
    </submittedName>
</protein>
<dbReference type="PANTHER" id="PTHR43528">
    <property type="entry name" value="ALPHA-KETOGLUTARATE PERMEASE"/>
    <property type="match status" value="1"/>
</dbReference>
<feature type="transmembrane region" description="Helical" evidence="9">
    <location>
        <begin position="63"/>
        <end position="85"/>
    </location>
</feature>
<dbReference type="PANTHER" id="PTHR43528:SF1">
    <property type="entry name" value="ALPHA-KETOGLUTARATE PERMEASE"/>
    <property type="match status" value="1"/>
</dbReference>
<name>A0A5E4S7F6_9BURK</name>
<feature type="transmembrane region" description="Helical" evidence="9">
    <location>
        <begin position="285"/>
        <end position="302"/>
    </location>
</feature>
<evidence type="ECO:0000256" key="4">
    <source>
        <dbReference type="ARBA" id="ARBA00022475"/>
    </source>
</evidence>